<evidence type="ECO:0008006" key="14">
    <source>
        <dbReference type="Google" id="ProtNLM"/>
    </source>
</evidence>
<keyword evidence="5" id="KW-0808">Transferase</keyword>
<dbReference type="Pfam" id="PF13733">
    <property type="entry name" value="Glyco_transf_7N"/>
    <property type="match status" value="1"/>
</dbReference>
<proteinExistence type="inferred from homology"/>
<comment type="similarity">
    <text evidence="3">Belongs to the glycosyltransferase 7 family.</text>
</comment>
<reference evidence="13" key="1">
    <citation type="journal article" date="2020" name="Nature">
        <title>Giant virus diversity and host interactions through global metagenomics.</title>
        <authorList>
            <person name="Schulz F."/>
            <person name="Roux S."/>
            <person name="Paez-Espino D."/>
            <person name="Jungbluth S."/>
            <person name="Walsh D.A."/>
            <person name="Denef V.J."/>
            <person name="McMahon K.D."/>
            <person name="Konstantinidis K.T."/>
            <person name="Eloe-Fadrosh E.A."/>
            <person name="Kyrpides N.C."/>
            <person name="Woyke T."/>
        </authorList>
    </citation>
    <scope>NUCLEOTIDE SEQUENCE</scope>
    <source>
        <strain evidence="13">GVMAG-M-3300025890-48</strain>
    </source>
</reference>
<keyword evidence="7" id="KW-0735">Signal-anchor</keyword>
<evidence type="ECO:0000256" key="10">
    <source>
        <dbReference type="ARBA" id="ARBA00023180"/>
    </source>
</evidence>
<evidence type="ECO:0000256" key="6">
    <source>
        <dbReference type="ARBA" id="ARBA00022692"/>
    </source>
</evidence>
<dbReference type="InterPro" id="IPR027995">
    <property type="entry name" value="Galactosyl_T_N"/>
</dbReference>
<evidence type="ECO:0000256" key="4">
    <source>
        <dbReference type="ARBA" id="ARBA00022676"/>
    </source>
</evidence>
<evidence type="ECO:0000256" key="5">
    <source>
        <dbReference type="ARBA" id="ARBA00022679"/>
    </source>
</evidence>
<sequence>MPFNINMIPHTVFIIPYRNRAKHKETMDRYLKQVFESKKWTSESVDIIYCHQQDTRPFNRGATKNIGFLYIKNKYPDDYKNITFIFHDIDTYASNPSILPYKTNNNIVSHYYGFRFCLGGIFCIKGGDFERTGGFPNLWGWGFEDNIINTRCLENNITIDRSHFYNIGDKSIIRVFDGYLRKMSKRELTDRDNKRETDTFSDIENIEMTRNNEMLDISYFTTKHEYFEDEFCNYDIRNGNKLGKTNK</sequence>
<evidence type="ECO:0000256" key="3">
    <source>
        <dbReference type="ARBA" id="ARBA00005735"/>
    </source>
</evidence>
<evidence type="ECO:0000313" key="13">
    <source>
        <dbReference type="EMBL" id="QHU02910.1"/>
    </source>
</evidence>
<evidence type="ECO:0000256" key="1">
    <source>
        <dbReference type="ARBA" id="ARBA00004606"/>
    </source>
</evidence>
<dbReference type="InterPro" id="IPR029044">
    <property type="entry name" value="Nucleotide-diphossugar_trans"/>
</dbReference>
<evidence type="ECO:0000256" key="2">
    <source>
        <dbReference type="ARBA" id="ARBA00004922"/>
    </source>
</evidence>
<evidence type="ECO:0000259" key="11">
    <source>
        <dbReference type="Pfam" id="PF02709"/>
    </source>
</evidence>
<dbReference type="GO" id="GO:0005794">
    <property type="term" value="C:Golgi apparatus"/>
    <property type="evidence" value="ECO:0007669"/>
    <property type="project" value="TreeGrafter"/>
</dbReference>
<dbReference type="Pfam" id="PF02709">
    <property type="entry name" value="Glyco_transf_7C"/>
    <property type="match status" value="1"/>
</dbReference>
<comment type="pathway">
    <text evidence="2">Protein modification; protein glycosylation.</text>
</comment>
<evidence type="ECO:0000256" key="8">
    <source>
        <dbReference type="ARBA" id="ARBA00022989"/>
    </source>
</evidence>
<feature type="domain" description="Galactosyltransferase C-terminal" evidence="11">
    <location>
        <begin position="111"/>
        <end position="164"/>
    </location>
</feature>
<organism evidence="13">
    <name type="scientific">viral metagenome</name>
    <dbReference type="NCBI Taxonomy" id="1070528"/>
    <lineage>
        <taxon>unclassified sequences</taxon>
        <taxon>metagenomes</taxon>
        <taxon>organismal metagenomes</taxon>
    </lineage>
</organism>
<keyword evidence="4" id="KW-0328">Glycosyltransferase</keyword>
<keyword evidence="6" id="KW-0812">Transmembrane</keyword>
<comment type="subcellular location">
    <subcellularLocation>
        <location evidence="1">Membrane</location>
        <topology evidence="1">Single-pass type II membrane protein</topology>
    </subcellularLocation>
</comment>
<dbReference type="InterPro" id="IPR027791">
    <property type="entry name" value="Galactosyl_T_C"/>
</dbReference>
<accession>A0A6C0JDI1</accession>
<dbReference type="GO" id="GO:0005975">
    <property type="term" value="P:carbohydrate metabolic process"/>
    <property type="evidence" value="ECO:0007669"/>
    <property type="project" value="InterPro"/>
</dbReference>
<dbReference type="GO" id="GO:0008378">
    <property type="term" value="F:galactosyltransferase activity"/>
    <property type="evidence" value="ECO:0007669"/>
    <property type="project" value="TreeGrafter"/>
</dbReference>
<dbReference type="UniPathway" id="UPA00378"/>
<protein>
    <recommendedName>
        <fullName evidence="14">Galactosyltransferase C-terminal domain-containing protein</fullName>
    </recommendedName>
</protein>
<dbReference type="Gene3D" id="3.90.550.10">
    <property type="entry name" value="Spore Coat Polysaccharide Biosynthesis Protein SpsA, Chain A"/>
    <property type="match status" value="1"/>
</dbReference>
<dbReference type="SUPFAM" id="SSF53448">
    <property type="entry name" value="Nucleotide-diphospho-sugar transferases"/>
    <property type="match status" value="1"/>
</dbReference>
<name>A0A6C0JDI1_9ZZZZ</name>
<keyword evidence="10" id="KW-0325">Glycoprotein</keyword>
<keyword evidence="9" id="KW-0472">Membrane</keyword>
<evidence type="ECO:0000259" key="12">
    <source>
        <dbReference type="Pfam" id="PF13733"/>
    </source>
</evidence>
<evidence type="ECO:0000256" key="7">
    <source>
        <dbReference type="ARBA" id="ARBA00022968"/>
    </source>
</evidence>
<feature type="domain" description="Galactosyltransferase N-terminal" evidence="12">
    <location>
        <begin position="10"/>
        <end position="95"/>
    </location>
</feature>
<dbReference type="EMBL" id="MN740367">
    <property type="protein sequence ID" value="QHU02910.1"/>
    <property type="molecule type" value="Genomic_DNA"/>
</dbReference>
<dbReference type="PANTHER" id="PTHR19300">
    <property type="entry name" value="BETA-1,4-GALACTOSYLTRANSFERASE"/>
    <property type="match status" value="1"/>
</dbReference>
<dbReference type="InterPro" id="IPR003859">
    <property type="entry name" value="Galactosyl_T"/>
</dbReference>
<keyword evidence="8" id="KW-1133">Transmembrane helix</keyword>
<dbReference type="AlphaFoldDB" id="A0A6C0JDI1"/>
<evidence type="ECO:0000256" key="9">
    <source>
        <dbReference type="ARBA" id="ARBA00023136"/>
    </source>
</evidence>
<dbReference type="GO" id="GO:0016020">
    <property type="term" value="C:membrane"/>
    <property type="evidence" value="ECO:0007669"/>
    <property type="project" value="UniProtKB-SubCell"/>
</dbReference>
<dbReference type="PANTHER" id="PTHR19300:SF57">
    <property type="entry name" value="BETA-1,4-N-ACETYLGALACTOSAMINYLTRANSFERASE"/>
    <property type="match status" value="1"/>
</dbReference>